<feature type="region of interest" description="Disordered" evidence="17">
    <location>
        <begin position="524"/>
        <end position="543"/>
    </location>
</feature>
<dbReference type="GO" id="GO:0016607">
    <property type="term" value="C:nuclear speck"/>
    <property type="evidence" value="ECO:0007669"/>
    <property type="project" value="UniProtKB-SubCell"/>
</dbReference>
<dbReference type="OrthoDB" id="10071381at2759"/>
<dbReference type="Pfam" id="PF01805">
    <property type="entry name" value="Surp"/>
    <property type="match status" value="2"/>
</dbReference>
<keyword evidence="7" id="KW-0507">mRNA processing</keyword>
<evidence type="ECO:0000256" key="8">
    <source>
        <dbReference type="ARBA" id="ARBA00022728"/>
    </source>
</evidence>
<evidence type="ECO:0000256" key="11">
    <source>
        <dbReference type="ARBA" id="ARBA00022990"/>
    </source>
</evidence>
<evidence type="ECO:0000313" key="21">
    <source>
        <dbReference type="Proteomes" id="UP001107558"/>
    </source>
</evidence>
<keyword evidence="21" id="KW-1185">Reference proteome</keyword>
<feature type="domain" description="SURP motif" evidence="19">
    <location>
        <begin position="144"/>
        <end position="186"/>
    </location>
</feature>
<evidence type="ECO:0000259" key="19">
    <source>
        <dbReference type="PROSITE" id="PS50128"/>
    </source>
</evidence>
<evidence type="ECO:0000256" key="7">
    <source>
        <dbReference type="ARBA" id="ARBA00022664"/>
    </source>
</evidence>
<comment type="function">
    <text evidence="14">Component of the 17S U2 SnRNP complex of the spliceosome, a large ribonucleoprotein complex that removes introns from transcribed pre-mRNAs. The 17S U2 SnRNP complex (1) directly participates in early spliceosome assembly and (2) mediates recognition of the intron branch site during pre-mRNA splicing by promoting the selection of the pre-mRNA branch-site adenosine, the nucleophile for the first step of splicing. Within the 17S U2 SnRNP complex, SF3A1 is part of the SF3A subcomplex that contributes to the assembly of the 17S U2 snRNP, and the subsequent assembly of the pre-spliceosome 'E' complex and the pre-catalytic spliceosome 'A' complex. Involved in pre-mRNA splicing as a component of pre-catalytic spliceosome 'B' complexes.</text>
</comment>
<sequence length="1458" mass="162378">MTELAPAPGFSDPTQTLSGPIIGIIYPPPEVRNIVDKTASFVARNGFEFEKRIHQSEKGNKKFSFLNPGDPYHAYYQHKVQEFKGTGKQLTQSTIPGLQKLSISQKQQELLKQATEQQFQPKDPPPEFEFIADPPSISALDLDIVKLTAQFVARNGRQFLTNLMNREQRNFQFDFLRPQHSLFQYFTKLLEQYTKILIPPKDLLPKLRAEIDINKEGSVNAILDSVKYRANWLKHEEAQKRREEEKVERERVAYAQIDWHDFVVVEVVEYQPFESGNFPAPTTPEEVGARVIMEQRYQEDDNDIEMQIESDEEVPNDQQVPHQNVKLSVMENRVKDNTQVQDMDEASSDDDAGPSQPTQVAPVMPPTHDKVIVKKYDPKQAQKVTKPVSTTDEYLISPITGEKIPASKVAEHMRIGLLDPRWVEQRDKLMEKVREENVYAPGAAIEASLKQLAERRTDIFGVGDEEAAIGKKLGEEPRKDDRVTWDGHTSSVEAATRAAARNVSLEDQIHQIHKVKGLLPDEEKEKIGPKPMSGSTVSAPPKPSMQISNPTNIQNIAHHSAPPMPAVPPPQVLMMPQMRPPLRPPPLIPPPFPVGFPMPQLAPAPPVQMEMPNEEEPPNKKSRQEDNLIPEDVFMQHHKSPITIQVQVPSSTDKPEWKLNGQLLSINIGLADTIQKLKQRVQEETDMPPAKQKISHDGIFFKDSNTIAYYNLLSGVTVHLQIKERGGLLAKKGPLSRIWLAAHWDKKLTKAHVFETNIEQSVDGILQPKVKLALRTSGHLLLGVARIHSRKAKYLLADCNEAFVKIKMAFRPGMVDLPEEHREAAVNAITLPEVFHDFDTALPELNDVDIEAQFSINQSRADEITMREDYGSLPMNMHDDGFGEIGFDGSDLVRDGLNPTIDDDLFSETIHQGPDIDQSKTASSRSMLGGIDAHPLDDDFGDDFGESGGLFEGDIFSDPHTAMDEPSAPVNQGNMTSRTDDDDSDDDGGHFDGGASPALSSTSSRPPSTIQAPINQFHSDGQTNFINNLNQQPGTSKDLLNDSDPNKTNLLGNEEESFALAPIDASALKGVTKAKRKRKLIIDEVKNISGEEMKAQLANTTDIITSLDLAPPTKRLMNWKETGGVEKLFALPSRLLPARALSKIYQMNLVFTTGIIDEDFSTLGPADILALDSHSLEPLSESPSKRGRKRKNIEDVDPSDMSLPEPLRDVNDLPPQTPAPIELKGDLGLDTNQSYGNGDMKLMPPPPQITSPRQSMMGMSSPPSTPHIPMTPGNLTHGSMTPAGFHHGLDDNNPMLSDPALNNLDTIPNLNAETVSSILDGTNGMDQHFANMGYDAQASPSGGISERIASDWNDYDYPASVGQTGDEQMVDESIEQFEERVLNKRAAQLFVNIRSKLQKQDKIYLSDMTYRNSKKQAAQKFYSLLVLKKFQMLDIDQERPFADIVCSRGEAFNDNKTL</sequence>
<dbReference type="SUPFAM" id="SSF109905">
    <property type="entry name" value="Surp module (SWAP domain)"/>
    <property type="match status" value="2"/>
</dbReference>
<dbReference type="CDD" id="cd21792">
    <property type="entry name" value="Rad21_Rec8_M_NXP1-like"/>
    <property type="match status" value="1"/>
</dbReference>
<keyword evidence="6" id="KW-0597">Phosphoprotein</keyword>
<dbReference type="InterPro" id="IPR006909">
    <property type="entry name" value="Rad21/Rec8_C_eu"/>
</dbReference>
<dbReference type="PROSITE" id="PS50053">
    <property type="entry name" value="UBIQUITIN_2"/>
    <property type="match status" value="1"/>
</dbReference>
<dbReference type="InterPro" id="IPR029071">
    <property type="entry name" value="Ubiquitin-like_domsf"/>
</dbReference>
<dbReference type="GO" id="GO:0071013">
    <property type="term" value="C:catalytic step 2 spliceosome"/>
    <property type="evidence" value="ECO:0007669"/>
    <property type="project" value="TreeGrafter"/>
</dbReference>
<evidence type="ECO:0000256" key="13">
    <source>
        <dbReference type="ARBA" id="ARBA00023242"/>
    </source>
</evidence>
<feature type="region of interest" description="Disordered" evidence="17">
    <location>
        <begin position="341"/>
        <end position="366"/>
    </location>
</feature>
<dbReference type="EMBL" id="JADBJN010000003">
    <property type="protein sequence ID" value="KAG5673160.1"/>
    <property type="molecule type" value="Genomic_DNA"/>
</dbReference>
<name>A0A9J6BTX7_POLVA</name>
<comment type="caution">
    <text evidence="20">The sequence shown here is derived from an EMBL/GenBank/DDBJ whole genome shotgun (WGS) entry which is preliminary data.</text>
</comment>
<evidence type="ECO:0000256" key="14">
    <source>
        <dbReference type="ARBA" id="ARBA00060058"/>
    </source>
</evidence>
<dbReference type="FunFam" id="3.10.20.90:FF:000091">
    <property type="entry name" value="Splicing factor 3A subunit 1"/>
    <property type="match status" value="1"/>
</dbReference>
<dbReference type="InterPro" id="IPR045146">
    <property type="entry name" value="SF3A1"/>
</dbReference>
<feature type="compositionally biased region" description="Acidic residues" evidence="17">
    <location>
        <begin position="342"/>
        <end position="352"/>
    </location>
</feature>
<feature type="domain" description="Ubiquitin-like" evidence="18">
    <location>
        <begin position="642"/>
        <end position="727"/>
    </location>
</feature>
<dbReference type="PANTHER" id="PTHR15316:SF1">
    <property type="entry name" value="SPLICING FACTOR 3A SUBUNIT 1"/>
    <property type="match status" value="1"/>
</dbReference>
<protein>
    <recommendedName>
        <fullName evidence="16">Splicing factor 3A subunit 1</fullName>
    </recommendedName>
</protein>
<keyword evidence="9" id="KW-0677">Repeat</keyword>
<dbReference type="PROSITE" id="PS50128">
    <property type="entry name" value="SURP"/>
    <property type="match status" value="2"/>
</dbReference>
<dbReference type="InterPro" id="IPR036390">
    <property type="entry name" value="WH_DNA-bd_sf"/>
</dbReference>
<keyword evidence="4" id="KW-0158">Chromosome</keyword>
<organism evidence="20 21">
    <name type="scientific">Polypedilum vanderplanki</name>
    <name type="common">Sleeping chironomid midge</name>
    <dbReference type="NCBI Taxonomy" id="319348"/>
    <lineage>
        <taxon>Eukaryota</taxon>
        <taxon>Metazoa</taxon>
        <taxon>Ecdysozoa</taxon>
        <taxon>Arthropoda</taxon>
        <taxon>Hexapoda</taxon>
        <taxon>Insecta</taxon>
        <taxon>Pterygota</taxon>
        <taxon>Neoptera</taxon>
        <taxon>Endopterygota</taxon>
        <taxon>Diptera</taxon>
        <taxon>Nematocera</taxon>
        <taxon>Chironomoidea</taxon>
        <taxon>Chironomidae</taxon>
        <taxon>Chironominae</taxon>
        <taxon>Polypedilum</taxon>
        <taxon>Polypedilum</taxon>
    </lineage>
</organism>
<keyword evidence="11" id="KW-0007">Acetylation</keyword>
<dbReference type="InterPro" id="IPR023093">
    <property type="entry name" value="ScpA-like_C"/>
</dbReference>
<comment type="subcellular location">
    <subcellularLocation>
        <location evidence="1">Chromosome</location>
    </subcellularLocation>
    <subcellularLocation>
        <location evidence="2">Nucleus speckle</location>
    </subcellularLocation>
</comment>
<evidence type="ECO:0000256" key="6">
    <source>
        <dbReference type="ARBA" id="ARBA00022553"/>
    </source>
</evidence>
<evidence type="ECO:0000256" key="2">
    <source>
        <dbReference type="ARBA" id="ARBA00004324"/>
    </source>
</evidence>
<dbReference type="SUPFAM" id="SSF46785">
    <property type="entry name" value="Winged helix' DNA-binding domain"/>
    <property type="match status" value="1"/>
</dbReference>
<dbReference type="PANTHER" id="PTHR15316">
    <property type="entry name" value="SPLICEOSOME ASSOCIATED PROTEIN 114/SWAP SPLICING FACTOR-RELATED"/>
    <property type="match status" value="1"/>
</dbReference>
<dbReference type="GO" id="GO:0005694">
    <property type="term" value="C:chromosome"/>
    <property type="evidence" value="ECO:0007669"/>
    <property type="project" value="UniProtKB-SubCell"/>
</dbReference>
<evidence type="ECO:0000256" key="4">
    <source>
        <dbReference type="ARBA" id="ARBA00022454"/>
    </source>
</evidence>
<dbReference type="Pfam" id="PF04824">
    <property type="entry name" value="Rad21_Rec8"/>
    <property type="match status" value="1"/>
</dbReference>
<dbReference type="GO" id="GO:0071004">
    <property type="term" value="C:U2-type prespliceosome"/>
    <property type="evidence" value="ECO:0007669"/>
    <property type="project" value="TreeGrafter"/>
</dbReference>
<evidence type="ECO:0000256" key="12">
    <source>
        <dbReference type="ARBA" id="ARBA00023187"/>
    </source>
</evidence>
<evidence type="ECO:0000256" key="15">
    <source>
        <dbReference type="ARBA" id="ARBA00061882"/>
    </source>
</evidence>
<dbReference type="Pfam" id="PF12230">
    <property type="entry name" value="PRP21_like_P"/>
    <property type="match status" value="1"/>
</dbReference>
<dbReference type="InterPro" id="IPR022030">
    <property type="entry name" value="SF3A1_dom"/>
</dbReference>
<feature type="region of interest" description="Disordered" evidence="17">
    <location>
        <begin position="1177"/>
        <end position="1228"/>
    </location>
</feature>
<comment type="similarity">
    <text evidence="3">Belongs to the rad21 family.</text>
</comment>
<evidence type="ECO:0000313" key="20">
    <source>
        <dbReference type="EMBL" id="KAG5673160.1"/>
    </source>
</evidence>
<evidence type="ECO:0000256" key="16">
    <source>
        <dbReference type="ARBA" id="ARBA00074916"/>
    </source>
</evidence>
<dbReference type="Gene3D" id="3.10.20.90">
    <property type="entry name" value="Phosphatidylinositol 3-kinase Catalytic Subunit, Chain A, domain 1"/>
    <property type="match status" value="1"/>
</dbReference>
<feature type="compositionally biased region" description="Polar residues" evidence="17">
    <location>
        <begin position="998"/>
        <end position="1035"/>
    </location>
</feature>
<feature type="domain" description="SURP motif" evidence="19">
    <location>
        <begin position="34"/>
        <end position="76"/>
    </location>
</feature>
<reference evidence="20" key="1">
    <citation type="submission" date="2021-03" db="EMBL/GenBank/DDBJ databases">
        <title>Chromosome level genome of the anhydrobiotic midge Polypedilum vanderplanki.</title>
        <authorList>
            <person name="Yoshida Y."/>
            <person name="Kikawada T."/>
            <person name="Gusev O."/>
        </authorList>
    </citation>
    <scope>NUCLEOTIDE SEQUENCE</scope>
    <source>
        <strain evidence="20">NIAS01</strain>
        <tissue evidence="20">Whole body or cell culture</tissue>
    </source>
</reference>
<comment type="subunit">
    <text evidence="15">Component of the 17S U2 SnRNP complex, a ribonucleoprotein complex that contains small nuclear RNA (snRNA) U2 and a number of specific proteins. Part of the SF3A subcomplex of the 17S U2 SnRNP complex which is composed of three subunits; SF3A3/SAP61, SF3A2/SAP62 and SF3A1/SAP114. SF3A associates with the splicing factor SF3B and a 12S RNA unit to form the mature 17S U2 small nuclear ribonucleoprotein complex (17S U2 snRNP). SF3A1 functions as a scaffold that interacts directly with both SF3A2 and SF3A3. Identified in the spliceosome 'E' complex, a precursor of the spliceosome 'A' complex. Identified in the spliceosome 'A' and 'B' complexes. Identified in the spliceosome 'C' complex. Interacts with P2RX6; resulting in a reduction of the splicing activity.</text>
</comment>
<evidence type="ECO:0000256" key="9">
    <source>
        <dbReference type="ARBA" id="ARBA00022737"/>
    </source>
</evidence>
<dbReference type="Gene3D" id="1.10.10.580">
    <property type="entry name" value="Structural maintenance of chromosome 1. Chain E"/>
    <property type="match status" value="1"/>
</dbReference>
<dbReference type="Pfam" id="PF00240">
    <property type="entry name" value="ubiquitin"/>
    <property type="match status" value="1"/>
</dbReference>
<keyword evidence="5" id="KW-1017">Isopeptide bond</keyword>
<keyword evidence="8" id="KW-0747">Spliceosome</keyword>
<proteinExistence type="inferred from homology"/>
<dbReference type="InterPro" id="IPR035563">
    <property type="entry name" value="SF3As1_ubi"/>
</dbReference>
<dbReference type="Gene3D" id="1.10.10.790">
    <property type="entry name" value="Surp module"/>
    <property type="match status" value="2"/>
</dbReference>
<dbReference type="SUPFAM" id="SSF54236">
    <property type="entry name" value="Ubiquitin-like"/>
    <property type="match status" value="1"/>
</dbReference>
<dbReference type="SMART" id="SM00213">
    <property type="entry name" value="UBQ"/>
    <property type="match status" value="1"/>
</dbReference>
<dbReference type="InterPro" id="IPR049589">
    <property type="entry name" value="NXP1_M-like"/>
</dbReference>
<evidence type="ECO:0000256" key="17">
    <source>
        <dbReference type="SAM" id="MobiDB-lite"/>
    </source>
</evidence>
<gene>
    <name evidence="20" type="ORF">PVAND_003228</name>
</gene>
<dbReference type="SMART" id="SM00648">
    <property type="entry name" value="SWAP"/>
    <property type="match status" value="2"/>
</dbReference>
<keyword evidence="10" id="KW-0832">Ubl conjugation</keyword>
<dbReference type="FunFam" id="1.10.10.790:FF:000002">
    <property type="entry name" value="Splicing factor 3A subunit 1"/>
    <property type="match status" value="1"/>
</dbReference>
<evidence type="ECO:0000256" key="1">
    <source>
        <dbReference type="ARBA" id="ARBA00004286"/>
    </source>
</evidence>
<dbReference type="Pfam" id="PF04825">
    <property type="entry name" value="Rad21_Rec8_N"/>
    <property type="match status" value="1"/>
</dbReference>
<dbReference type="CDD" id="cd01800">
    <property type="entry name" value="Ubl_SF3a120"/>
    <property type="match status" value="1"/>
</dbReference>
<evidence type="ECO:0000256" key="3">
    <source>
        <dbReference type="ARBA" id="ARBA00009870"/>
    </source>
</evidence>
<accession>A0A9J6BTX7</accession>
<feature type="region of interest" description="Disordered" evidence="17">
    <location>
        <begin position="910"/>
        <end position="1050"/>
    </location>
</feature>
<dbReference type="GO" id="GO:0005686">
    <property type="term" value="C:U2 snRNP"/>
    <property type="evidence" value="ECO:0007669"/>
    <property type="project" value="TreeGrafter"/>
</dbReference>
<dbReference type="InterPro" id="IPR000061">
    <property type="entry name" value="Surp"/>
</dbReference>
<dbReference type="InterPro" id="IPR000626">
    <property type="entry name" value="Ubiquitin-like_dom"/>
</dbReference>
<dbReference type="InterPro" id="IPR006910">
    <property type="entry name" value="Rad21_Rec8_N"/>
</dbReference>
<evidence type="ECO:0000259" key="18">
    <source>
        <dbReference type="PROSITE" id="PS50053"/>
    </source>
</evidence>
<evidence type="ECO:0000256" key="5">
    <source>
        <dbReference type="ARBA" id="ARBA00022499"/>
    </source>
</evidence>
<keyword evidence="13" id="KW-0539">Nucleus</keyword>
<dbReference type="GO" id="GO:0003723">
    <property type="term" value="F:RNA binding"/>
    <property type="evidence" value="ECO:0007669"/>
    <property type="project" value="InterPro"/>
</dbReference>
<dbReference type="InterPro" id="IPR035967">
    <property type="entry name" value="SWAP/Surp_sf"/>
</dbReference>
<dbReference type="FunFam" id="1.10.10.790:FF:000001">
    <property type="entry name" value="Splicing factor 3a, subunit 1"/>
    <property type="match status" value="1"/>
</dbReference>
<evidence type="ECO:0000256" key="10">
    <source>
        <dbReference type="ARBA" id="ARBA00022843"/>
    </source>
</evidence>
<keyword evidence="12" id="KW-0508">mRNA splicing</keyword>
<dbReference type="Proteomes" id="UP001107558">
    <property type="component" value="Chromosome 3"/>
</dbReference>
<dbReference type="GO" id="GO:0045292">
    <property type="term" value="P:mRNA cis splicing, via spliceosome"/>
    <property type="evidence" value="ECO:0007669"/>
    <property type="project" value="InterPro"/>
</dbReference>
<dbReference type="GO" id="GO:0000381">
    <property type="term" value="P:regulation of alternative mRNA splicing, via spliceosome"/>
    <property type="evidence" value="ECO:0007669"/>
    <property type="project" value="TreeGrafter"/>
</dbReference>